<sequence length="102" mass="11131">MVTAEEHEPADSAPDASSLKLIAALRPEQVQAIDSAVMRAADRNWRKVAFIVGTAMGTLPERVPGIPDVFYAQRVAALVAQGRLESQGNLARMRYSEVRLPE</sequence>
<protein>
    <recommendedName>
        <fullName evidence="1">DUF3658 domain-containing protein</fullName>
    </recommendedName>
</protein>
<dbReference type="EMBL" id="QJUL01000010">
    <property type="protein sequence ID" value="TBU94413.1"/>
    <property type="molecule type" value="Genomic_DNA"/>
</dbReference>
<evidence type="ECO:0000313" key="4">
    <source>
        <dbReference type="Proteomes" id="UP000291334"/>
    </source>
</evidence>
<gene>
    <name evidence="3" type="ORF">DNK34_24285</name>
    <name evidence="2" type="ORF">DNK44_08800</name>
</gene>
<accession>A0A4Q9R4K8</accession>
<dbReference type="Proteomes" id="UP000293172">
    <property type="component" value="Unassembled WGS sequence"/>
</dbReference>
<evidence type="ECO:0000313" key="2">
    <source>
        <dbReference type="EMBL" id="TBU94413.1"/>
    </source>
</evidence>
<proteinExistence type="predicted"/>
<name>A0A4Q9R4K8_9GAMM</name>
<evidence type="ECO:0000313" key="3">
    <source>
        <dbReference type="EMBL" id="TBU99555.1"/>
    </source>
</evidence>
<dbReference type="Proteomes" id="UP000291334">
    <property type="component" value="Unassembled WGS sequence"/>
</dbReference>
<evidence type="ECO:0000313" key="5">
    <source>
        <dbReference type="Proteomes" id="UP000293172"/>
    </source>
</evidence>
<dbReference type="InterPro" id="IPR022123">
    <property type="entry name" value="DUF3658"/>
</dbReference>
<dbReference type="EMBL" id="QJUM01000046">
    <property type="protein sequence ID" value="TBU99555.1"/>
    <property type="molecule type" value="Genomic_DNA"/>
</dbReference>
<comment type="caution">
    <text evidence="2">The sequence shown here is derived from an EMBL/GenBank/DDBJ whole genome shotgun (WGS) entry which is preliminary data.</text>
</comment>
<keyword evidence="4" id="KW-1185">Reference proteome</keyword>
<dbReference type="RefSeq" id="WP_131177850.1">
    <property type="nucleotide sequence ID" value="NZ_QJUL01000010.1"/>
</dbReference>
<dbReference type="AlphaFoldDB" id="A0A4Q9R4K8"/>
<feature type="domain" description="DUF3658" evidence="1">
    <location>
        <begin position="28"/>
        <end position="96"/>
    </location>
</feature>
<dbReference type="OrthoDB" id="7032026at2"/>
<evidence type="ECO:0000259" key="1">
    <source>
        <dbReference type="Pfam" id="PF12395"/>
    </source>
</evidence>
<dbReference type="Pfam" id="PF12395">
    <property type="entry name" value="DUF3658"/>
    <property type="match status" value="1"/>
</dbReference>
<organism evidence="2 5">
    <name type="scientific">Phytopseudomonas dryadis</name>
    <dbReference type="NCBI Taxonomy" id="2487520"/>
    <lineage>
        <taxon>Bacteria</taxon>
        <taxon>Pseudomonadati</taxon>
        <taxon>Pseudomonadota</taxon>
        <taxon>Gammaproteobacteria</taxon>
        <taxon>Pseudomonadales</taxon>
        <taxon>Pseudomonadaceae</taxon>
        <taxon>Phytopseudomonas</taxon>
    </lineage>
</organism>
<reference evidence="4 5" key="1">
    <citation type="submission" date="2018-06" db="EMBL/GenBank/DDBJ databases">
        <title>Three novel Pseudomonas species isolated from symptomatic oak.</title>
        <authorList>
            <person name="Bueno-Gonzalez V."/>
            <person name="Brady C."/>
        </authorList>
    </citation>
    <scope>NUCLEOTIDE SEQUENCE [LARGE SCALE GENOMIC DNA]</scope>
    <source>
        <strain evidence="3 4">P26B</strain>
        <strain evidence="2 5">P6B</strain>
    </source>
</reference>